<feature type="region of interest" description="Disordered" evidence="1">
    <location>
        <begin position="20"/>
        <end position="41"/>
    </location>
</feature>
<evidence type="ECO:0000313" key="4">
    <source>
        <dbReference type="Proteomes" id="UP000799441"/>
    </source>
</evidence>
<dbReference type="Gene3D" id="2.130.10.10">
    <property type="entry name" value="YVTN repeat-like/Quinoprotein amine dehydrogenase"/>
    <property type="match status" value="1"/>
</dbReference>
<dbReference type="InterPro" id="IPR015943">
    <property type="entry name" value="WD40/YVTN_repeat-like_dom_sf"/>
</dbReference>
<organism evidence="3 4">
    <name type="scientific">Polychaeton citri CBS 116435</name>
    <dbReference type="NCBI Taxonomy" id="1314669"/>
    <lineage>
        <taxon>Eukaryota</taxon>
        <taxon>Fungi</taxon>
        <taxon>Dikarya</taxon>
        <taxon>Ascomycota</taxon>
        <taxon>Pezizomycotina</taxon>
        <taxon>Dothideomycetes</taxon>
        <taxon>Dothideomycetidae</taxon>
        <taxon>Capnodiales</taxon>
        <taxon>Capnodiaceae</taxon>
        <taxon>Polychaeton</taxon>
    </lineage>
</organism>
<feature type="compositionally biased region" description="Low complexity" evidence="1">
    <location>
        <begin position="20"/>
        <end position="40"/>
    </location>
</feature>
<evidence type="ECO:0008006" key="5">
    <source>
        <dbReference type="Google" id="ProtNLM"/>
    </source>
</evidence>
<gene>
    <name evidence="3" type="ORF">K431DRAFT_263795</name>
</gene>
<sequence length="406" mass="41750">MRSIITALIATAAVAAPFGPPSSGSPSHGAPGHHGPPSFFEKPTTYFLDADAEGASVVALSVGKDGKVSNPVRTSTGGNGAYAVNASGDSNQADPLVSQGSIIVVDDLLFTVNAGSNTVVMFKIDHEDPVHPKMVGRPVDTQGEFPMSVTYSSQLQKVCVLNGGAVSGVACYEVNPFHGLVPVGGLRSLGPALNQTTPPSAPPLSASEIIFTPDSDAVLALIKGDAASPAKPGWVVAYAIEDGAISQTPVYTALDDVPMLFGSVFLADGTLFSSDPSFGGAFITIGKDLKATVKKTVKVESQKAVCWAAYDHKLSTAYLIDAGADAIYKVDSETGVYDANITVTTSNATAAGPGVFDTIVSNNIAYSLAGEPGIVVVDLTKGEQIQFLDLSSFGSRQGWTGMAIYA</sequence>
<keyword evidence="2" id="KW-0732">Signal</keyword>
<feature type="signal peptide" evidence="2">
    <location>
        <begin position="1"/>
        <end position="15"/>
    </location>
</feature>
<evidence type="ECO:0000313" key="3">
    <source>
        <dbReference type="EMBL" id="KAF2723931.1"/>
    </source>
</evidence>
<dbReference type="SUPFAM" id="SSF75011">
    <property type="entry name" value="3-carboxy-cis,cis-mucoante lactonizing enzyme"/>
    <property type="match status" value="1"/>
</dbReference>
<keyword evidence="4" id="KW-1185">Reference proteome</keyword>
<dbReference type="AlphaFoldDB" id="A0A9P4USR6"/>
<name>A0A9P4USR6_9PEZI</name>
<evidence type="ECO:0000256" key="2">
    <source>
        <dbReference type="SAM" id="SignalP"/>
    </source>
</evidence>
<accession>A0A9P4USR6</accession>
<feature type="chain" id="PRO_5040151528" description="3-carboxymuconate cyclase" evidence="2">
    <location>
        <begin position="16"/>
        <end position="406"/>
    </location>
</feature>
<evidence type="ECO:0000256" key="1">
    <source>
        <dbReference type="SAM" id="MobiDB-lite"/>
    </source>
</evidence>
<comment type="caution">
    <text evidence="3">The sequence shown here is derived from an EMBL/GenBank/DDBJ whole genome shotgun (WGS) entry which is preliminary data.</text>
</comment>
<reference evidence="3" key="1">
    <citation type="journal article" date="2020" name="Stud. Mycol.">
        <title>101 Dothideomycetes genomes: a test case for predicting lifestyles and emergence of pathogens.</title>
        <authorList>
            <person name="Haridas S."/>
            <person name="Albert R."/>
            <person name="Binder M."/>
            <person name="Bloem J."/>
            <person name="Labutti K."/>
            <person name="Salamov A."/>
            <person name="Andreopoulos B."/>
            <person name="Baker S."/>
            <person name="Barry K."/>
            <person name="Bills G."/>
            <person name="Bluhm B."/>
            <person name="Cannon C."/>
            <person name="Castanera R."/>
            <person name="Culley D."/>
            <person name="Daum C."/>
            <person name="Ezra D."/>
            <person name="Gonzalez J."/>
            <person name="Henrissat B."/>
            <person name="Kuo A."/>
            <person name="Liang C."/>
            <person name="Lipzen A."/>
            <person name="Lutzoni F."/>
            <person name="Magnuson J."/>
            <person name="Mondo S."/>
            <person name="Nolan M."/>
            <person name="Ohm R."/>
            <person name="Pangilinan J."/>
            <person name="Park H.-J."/>
            <person name="Ramirez L."/>
            <person name="Alfaro M."/>
            <person name="Sun H."/>
            <person name="Tritt A."/>
            <person name="Yoshinaga Y."/>
            <person name="Zwiers L.-H."/>
            <person name="Turgeon B."/>
            <person name="Goodwin S."/>
            <person name="Spatafora J."/>
            <person name="Crous P."/>
            <person name="Grigoriev I."/>
        </authorList>
    </citation>
    <scope>NUCLEOTIDE SEQUENCE</scope>
    <source>
        <strain evidence="3">CBS 116435</strain>
    </source>
</reference>
<dbReference type="EMBL" id="MU003774">
    <property type="protein sequence ID" value="KAF2723931.1"/>
    <property type="molecule type" value="Genomic_DNA"/>
</dbReference>
<proteinExistence type="predicted"/>
<protein>
    <recommendedName>
        <fullName evidence="5">3-carboxymuconate cyclase</fullName>
    </recommendedName>
</protein>
<dbReference type="Proteomes" id="UP000799441">
    <property type="component" value="Unassembled WGS sequence"/>
</dbReference>
<dbReference type="OrthoDB" id="10006285at2759"/>